<evidence type="ECO:0000313" key="12">
    <source>
        <dbReference type="EMBL" id="TIC30199.1"/>
    </source>
</evidence>
<dbReference type="InterPro" id="IPR003593">
    <property type="entry name" value="AAA+_ATPase"/>
</dbReference>
<keyword evidence="4 9" id="KW-0067">ATP-binding</keyword>
<dbReference type="GO" id="GO:0000150">
    <property type="term" value="F:DNA strand exchange activity"/>
    <property type="evidence" value="ECO:0007669"/>
    <property type="project" value="InterPro"/>
</dbReference>
<dbReference type="AlphaFoldDB" id="A0A4T0QYP9"/>
<dbReference type="Gene3D" id="1.10.150.20">
    <property type="entry name" value="5' to 3' exonuclease, C-terminal subdomain"/>
    <property type="match status" value="1"/>
</dbReference>
<gene>
    <name evidence="12" type="ORF">E3Q10_02187</name>
</gene>
<evidence type="ECO:0000256" key="2">
    <source>
        <dbReference type="ARBA" id="ARBA00008897"/>
    </source>
</evidence>
<dbReference type="InterPro" id="IPR011940">
    <property type="entry name" value="Dmc1"/>
</dbReference>
<comment type="subcellular location">
    <subcellularLocation>
        <location evidence="1">Nucleus</location>
    </subcellularLocation>
</comment>
<dbReference type="GO" id="GO:0000730">
    <property type="term" value="P:DNA recombinase assembly"/>
    <property type="evidence" value="ECO:0007669"/>
    <property type="project" value="TreeGrafter"/>
</dbReference>
<feature type="domain" description="RecA family profile 1" evidence="10">
    <location>
        <begin position="103"/>
        <end position="281"/>
    </location>
</feature>
<name>A0A4T0QYP9_9BASI</name>
<dbReference type="GO" id="GO:0140664">
    <property type="term" value="F:ATP-dependent DNA damage sensor activity"/>
    <property type="evidence" value="ECO:0007669"/>
    <property type="project" value="InterPro"/>
</dbReference>
<dbReference type="NCBIfam" id="TIGR02238">
    <property type="entry name" value="recomb_DMC1"/>
    <property type="match status" value="1"/>
</dbReference>
<dbReference type="Proteomes" id="UP000305647">
    <property type="component" value="Unassembled WGS sequence"/>
</dbReference>
<dbReference type="InterPro" id="IPR020587">
    <property type="entry name" value="RecA_monomer-monomer_interface"/>
</dbReference>
<evidence type="ECO:0000256" key="4">
    <source>
        <dbReference type="ARBA" id="ARBA00022840"/>
    </source>
</evidence>
<keyword evidence="6" id="KW-0539">Nucleus</keyword>
<evidence type="ECO:0000256" key="9">
    <source>
        <dbReference type="RuleBase" id="RU003422"/>
    </source>
</evidence>
<dbReference type="PIRSF" id="PIRSF005856">
    <property type="entry name" value="Rad51"/>
    <property type="match status" value="1"/>
</dbReference>
<evidence type="ECO:0000256" key="5">
    <source>
        <dbReference type="ARBA" id="ARBA00023125"/>
    </source>
</evidence>
<accession>A0A4T0QYP9</accession>
<dbReference type="FunFam" id="3.40.50.300:FF:000239">
    <property type="entry name" value="Meiotic recombination protein DMC1"/>
    <property type="match status" value="1"/>
</dbReference>
<dbReference type="InterPro" id="IPR016467">
    <property type="entry name" value="DNA_recomb/repair_RecA-like"/>
</dbReference>
<feature type="domain" description="RecA family profile 2" evidence="11">
    <location>
        <begin position="286"/>
        <end position="349"/>
    </location>
</feature>
<dbReference type="GO" id="GO:0070192">
    <property type="term" value="P:chromosome organization involved in meiotic cell cycle"/>
    <property type="evidence" value="ECO:0007669"/>
    <property type="project" value="TreeGrafter"/>
</dbReference>
<evidence type="ECO:0000256" key="1">
    <source>
        <dbReference type="ARBA" id="ARBA00004123"/>
    </source>
</evidence>
<evidence type="ECO:0000256" key="6">
    <source>
        <dbReference type="ARBA" id="ARBA00023242"/>
    </source>
</evidence>
<dbReference type="Gene3D" id="3.40.50.300">
    <property type="entry name" value="P-loop containing nucleotide triphosphate hydrolases"/>
    <property type="match status" value="1"/>
</dbReference>
<dbReference type="EMBL" id="SPRO01000020">
    <property type="protein sequence ID" value="TIC30199.1"/>
    <property type="molecule type" value="Genomic_DNA"/>
</dbReference>
<dbReference type="InterPro" id="IPR013632">
    <property type="entry name" value="Rad51_C"/>
</dbReference>
<comment type="similarity">
    <text evidence="2">Belongs to the RecA family. DMC1 subfamily.</text>
</comment>
<sequence length="349" mass="38224">MSKSPSILEINEQNNYKQVQELSFDHIDMLQQFNINATDITKLRNGGISTVMAVLQVTRRQLLKIKAFLGLSEVKVEKIKEAAQKCSKTGFLSGTEVALKRKKICNISTGSKQFDAVLGAGIQSQAITEVYGEYRTGKTQLCHTACVTVQLPVEMGGASGKAAYIDTEGTFRPDRIRSIASRFNMDEEAALDNITIARAFNSEQQMDLINTLAAKMADEGGIYKVQWLNLVIVDSILALFRTDFSGRGELSERQQKLNQHLSRLIRLAEEFNVAVLISNHVQADPGAMTTFAAADKKPVGGHVLGHASTTRIYLRKGRGNERIAKLSDSPDLPESEATYALGIGGIDDA</sequence>
<dbReference type="SUPFAM" id="SSF52540">
    <property type="entry name" value="P-loop containing nucleoside triphosphate hydrolases"/>
    <property type="match status" value="1"/>
</dbReference>
<dbReference type="GO" id="GO:0000709">
    <property type="term" value="P:meiotic joint molecule formation"/>
    <property type="evidence" value="ECO:0007669"/>
    <property type="project" value="UniProtKB-ARBA"/>
</dbReference>
<reference evidence="12 13" key="1">
    <citation type="submission" date="2019-03" db="EMBL/GenBank/DDBJ databases">
        <title>Sequencing 25 genomes of Wallemia mellicola.</title>
        <authorList>
            <person name="Gostincar C."/>
        </authorList>
    </citation>
    <scope>NUCLEOTIDE SEQUENCE [LARGE SCALE GENOMIC DNA]</scope>
    <source>
        <strain evidence="12 13">EXF-8738</strain>
    </source>
</reference>
<keyword evidence="3 9" id="KW-0547">Nucleotide-binding</keyword>
<evidence type="ECO:0000313" key="13">
    <source>
        <dbReference type="Proteomes" id="UP000305647"/>
    </source>
</evidence>
<evidence type="ECO:0000256" key="8">
    <source>
        <dbReference type="ARBA" id="ARBA00023306"/>
    </source>
</evidence>
<dbReference type="GO" id="GO:0006312">
    <property type="term" value="P:mitotic recombination"/>
    <property type="evidence" value="ECO:0007669"/>
    <property type="project" value="TreeGrafter"/>
</dbReference>
<dbReference type="PROSITE" id="PS50163">
    <property type="entry name" value="RECA_3"/>
    <property type="match status" value="1"/>
</dbReference>
<evidence type="ECO:0000256" key="7">
    <source>
        <dbReference type="ARBA" id="ARBA00023254"/>
    </source>
</evidence>
<dbReference type="SUPFAM" id="SSF47794">
    <property type="entry name" value="Rad51 N-terminal domain-like"/>
    <property type="match status" value="1"/>
</dbReference>
<dbReference type="GO" id="GO:0000794">
    <property type="term" value="C:condensed nuclear chromosome"/>
    <property type="evidence" value="ECO:0007669"/>
    <property type="project" value="TreeGrafter"/>
</dbReference>
<dbReference type="SMART" id="SM00382">
    <property type="entry name" value="AAA"/>
    <property type="match status" value="1"/>
</dbReference>
<dbReference type="InterPro" id="IPR020588">
    <property type="entry name" value="RecA_ATP-bd"/>
</dbReference>
<dbReference type="PROSITE" id="PS50162">
    <property type="entry name" value="RECA_2"/>
    <property type="match status" value="1"/>
</dbReference>
<dbReference type="GO" id="GO:0003690">
    <property type="term" value="F:double-stranded DNA binding"/>
    <property type="evidence" value="ECO:0007669"/>
    <property type="project" value="TreeGrafter"/>
</dbReference>
<proteinExistence type="inferred from homology"/>
<dbReference type="GO" id="GO:0042148">
    <property type="term" value="P:DNA strand invasion"/>
    <property type="evidence" value="ECO:0007669"/>
    <property type="project" value="TreeGrafter"/>
</dbReference>
<dbReference type="GO" id="GO:0003697">
    <property type="term" value="F:single-stranded DNA binding"/>
    <property type="evidence" value="ECO:0007669"/>
    <property type="project" value="TreeGrafter"/>
</dbReference>
<comment type="caution">
    <text evidence="12">The sequence shown here is derived from an EMBL/GenBank/DDBJ whole genome shotgun (WGS) entry which is preliminary data.</text>
</comment>
<organism evidence="12 13">
    <name type="scientific">Wallemia mellicola</name>
    <dbReference type="NCBI Taxonomy" id="1708541"/>
    <lineage>
        <taxon>Eukaryota</taxon>
        <taxon>Fungi</taxon>
        <taxon>Dikarya</taxon>
        <taxon>Basidiomycota</taxon>
        <taxon>Wallemiomycotina</taxon>
        <taxon>Wallemiomycetes</taxon>
        <taxon>Wallemiales</taxon>
        <taxon>Wallemiaceae</taxon>
        <taxon>Wallemia</taxon>
    </lineage>
</organism>
<evidence type="ECO:0000256" key="3">
    <source>
        <dbReference type="ARBA" id="ARBA00022741"/>
    </source>
</evidence>
<keyword evidence="8" id="KW-0131">Cell cycle</keyword>
<dbReference type="InterPro" id="IPR010995">
    <property type="entry name" value="DNA_repair_Rad51/TF_NusA_a-hlx"/>
</dbReference>
<evidence type="ECO:0000259" key="10">
    <source>
        <dbReference type="PROSITE" id="PS50162"/>
    </source>
</evidence>
<keyword evidence="5" id="KW-0238">DNA-binding</keyword>
<dbReference type="NCBIfam" id="NF003301">
    <property type="entry name" value="PRK04301.1"/>
    <property type="match status" value="1"/>
</dbReference>
<dbReference type="PANTHER" id="PTHR22942:SF30">
    <property type="entry name" value="MEIOTIC RECOMBINATION PROTEIN DMC1_LIM15 HOMOLOG"/>
    <property type="match status" value="1"/>
</dbReference>
<evidence type="ECO:0000259" key="11">
    <source>
        <dbReference type="PROSITE" id="PS50163"/>
    </source>
</evidence>
<keyword evidence="7" id="KW-0469">Meiosis</keyword>
<protein>
    <submittedName>
        <fullName evidence="12">Uncharacterized protein</fullName>
    </submittedName>
</protein>
<dbReference type="Pfam" id="PF08423">
    <property type="entry name" value="Rad51"/>
    <property type="match status" value="1"/>
</dbReference>
<dbReference type="PANTHER" id="PTHR22942">
    <property type="entry name" value="RECA/RAD51/RADA DNA STRAND-PAIRING FAMILY MEMBER"/>
    <property type="match status" value="1"/>
</dbReference>
<dbReference type="GO" id="GO:0005524">
    <property type="term" value="F:ATP binding"/>
    <property type="evidence" value="ECO:0007669"/>
    <property type="project" value="UniProtKB-KW"/>
</dbReference>
<dbReference type="InterPro" id="IPR027417">
    <property type="entry name" value="P-loop_NTPase"/>
</dbReference>